<comment type="caution">
    <text evidence="6">The sequence shown here is derived from an EMBL/GenBank/DDBJ whole genome shotgun (WGS) entry which is preliminary data.</text>
</comment>
<dbReference type="GO" id="GO:0016020">
    <property type="term" value="C:membrane"/>
    <property type="evidence" value="ECO:0007669"/>
    <property type="project" value="UniProtKB-SubCell"/>
</dbReference>
<organism evidence="6 7">
    <name type="scientific">Triparma columacea</name>
    <dbReference type="NCBI Taxonomy" id="722753"/>
    <lineage>
        <taxon>Eukaryota</taxon>
        <taxon>Sar</taxon>
        <taxon>Stramenopiles</taxon>
        <taxon>Ochrophyta</taxon>
        <taxon>Bolidophyceae</taxon>
        <taxon>Parmales</taxon>
        <taxon>Triparmaceae</taxon>
        <taxon>Triparma</taxon>
    </lineage>
</organism>
<proteinExistence type="predicted"/>
<protein>
    <submittedName>
        <fullName evidence="6">Uncharacterized protein</fullName>
    </submittedName>
</protein>
<gene>
    <name evidence="6" type="ORF">TrCOL_g2978</name>
</gene>
<dbReference type="Proteomes" id="UP001165065">
    <property type="component" value="Unassembled WGS sequence"/>
</dbReference>
<reference evidence="7" key="1">
    <citation type="journal article" date="2023" name="Commun. Biol.">
        <title>Genome analysis of Parmales, the sister group of diatoms, reveals the evolutionary specialization of diatoms from phago-mixotrophs to photoautotrophs.</title>
        <authorList>
            <person name="Ban H."/>
            <person name="Sato S."/>
            <person name="Yoshikawa S."/>
            <person name="Yamada K."/>
            <person name="Nakamura Y."/>
            <person name="Ichinomiya M."/>
            <person name="Sato N."/>
            <person name="Blanc-Mathieu R."/>
            <person name="Endo H."/>
            <person name="Kuwata A."/>
            <person name="Ogata H."/>
        </authorList>
    </citation>
    <scope>NUCLEOTIDE SEQUENCE [LARGE SCALE GENOMIC DNA]</scope>
</reference>
<evidence type="ECO:0000256" key="4">
    <source>
        <dbReference type="ARBA" id="ARBA00023136"/>
    </source>
</evidence>
<keyword evidence="7" id="KW-1185">Reference proteome</keyword>
<evidence type="ECO:0000256" key="2">
    <source>
        <dbReference type="ARBA" id="ARBA00022692"/>
    </source>
</evidence>
<comment type="subcellular location">
    <subcellularLocation>
        <location evidence="1">Membrane</location>
    </subcellularLocation>
</comment>
<keyword evidence="2 5" id="KW-0812">Transmembrane</keyword>
<sequence>MSCGKAASALFVNCLVAKLWMTALRIGMMGQSKEQTKKTMESKDFKIAHMAQLNNSEYAGPLIAVLLYLHSQGVEANEACVLVVIGSIVHMWGHILMGPLGGLMAPLGAGPRYAGMFLLALALQKCTAKDIGQFSAANIARYERVGVPGA</sequence>
<dbReference type="SUPFAM" id="SSF161084">
    <property type="entry name" value="MAPEG domain-like"/>
    <property type="match status" value="1"/>
</dbReference>
<dbReference type="AlphaFoldDB" id="A0A9W7L6J7"/>
<keyword evidence="3 5" id="KW-1133">Transmembrane helix</keyword>
<dbReference type="EMBL" id="BRYA01000817">
    <property type="protein sequence ID" value="GMI33349.1"/>
    <property type="molecule type" value="Genomic_DNA"/>
</dbReference>
<evidence type="ECO:0000313" key="7">
    <source>
        <dbReference type="Proteomes" id="UP001165065"/>
    </source>
</evidence>
<evidence type="ECO:0000256" key="1">
    <source>
        <dbReference type="ARBA" id="ARBA00004370"/>
    </source>
</evidence>
<evidence type="ECO:0000256" key="3">
    <source>
        <dbReference type="ARBA" id="ARBA00022989"/>
    </source>
</evidence>
<feature type="transmembrane region" description="Helical" evidence="5">
    <location>
        <begin position="6"/>
        <end position="28"/>
    </location>
</feature>
<dbReference type="OrthoDB" id="10341553at2759"/>
<accession>A0A9W7L6J7</accession>
<keyword evidence="4 5" id="KW-0472">Membrane</keyword>
<dbReference type="InterPro" id="IPR001129">
    <property type="entry name" value="Membr-assoc_MAPEG"/>
</dbReference>
<dbReference type="InterPro" id="IPR023352">
    <property type="entry name" value="MAPEG-like_dom_sf"/>
</dbReference>
<feature type="transmembrane region" description="Helical" evidence="5">
    <location>
        <begin position="103"/>
        <end position="123"/>
    </location>
</feature>
<dbReference type="Pfam" id="PF01124">
    <property type="entry name" value="MAPEG"/>
    <property type="match status" value="1"/>
</dbReference>
<evidence type="ECO:0000313" key="6">
    <source>
        <dbReference type="EMBL" id="GMI33349.1"/>
    </source>
</evidence>
<evidence type="ECO:0000256" key="5">
    <source>
        <dbReference type="SAM" id="Phobius"/>
    </source>
</evidence>
<name>A0A9W7L6J7_9STRA</name>